<accession>A0A1W2EM58</accession>
<dbReference type="PANTHER" id="PTHR30055:SF234">
    <property type="entry name" value="HTH-TYPE TRANSCRIPTIONAL REGULATOR BETI"/>
    <property type="match status" value="1"/>
</dbReference>
<dbReference type="RefSeq" id="WP_084412553.1">
    <property type="nucleotide sequence ID" value="NZ_FWXR01000028.1"/>
</dbReference>
<keyword evidence="2 4" id="KW-0238">DNA-binding</keyword>
<organism evidence="6 7">
    <name type="scientific">Fulvimarina manganoxydans</name>
    <dbReference type="NCBI Taxonomy" id="937218"/>
    <lineage>
        <taxon>Bacteria</taxon>
        <taxon>Pseudomonadati</taxon>
        <taxon>Pseudomonadota</taxon>
        <taxon>Alphaproteobacteria</taxon>
        <taxon>Hyphomicrobiales</taxon>
        <taxon>Aurantimonadaceae</taxon>
        <taxon>Fulvimarina</taxon>
    </lineage>
</organism>
<dbReference type="EMBL" id="FWXR01000028">
    <property type="protein sequence ID" value="SMD10754.1"/>
    <property type="molecule type" value="Genomic_DNA"/>
</dbReference>
<proteinExistence type="predicted"/>
<dbReference type="STRING" id="937218.SAMN06297251_12825"/>
<keyword evidence="1" id="KW-0805">Transcription regulation</keyword>
<dbReference type="InterPro" id="IPR009057">
    <property type="entry name" value="Homeodomain-like_sf"/>
</dbReference>
<dbReference type="InterPro" id="IPR036271">
    <property type="entry name" value="Tet_transcr_reg_TetR-rel_C_sf"/>
</dbReference>
<evidence type="ECO:0000256" key="4">
    <source>
        <dbReference type="PROSITE-ProRule" id="PRU00335"/>
    </source>
</evidence>
<sequence>MSQDGDPSRRGRRAADAQGGRDALILAATRSFAHHGYEAAGLRAIAAAAKVAPNLVAVHFGNKEGLWHACVEAFAQMLEPKIAALAALSEYEEMRLRGRLELAIGMTAAHYDQNPDLRGFIARGSLEPPPRGDIIAERLLRPLFEAARPLIQQGIDAKLIAITDPAVVFVILNSALSQPDRMASALARLSPDQPTETVSARIGEALTQLLLRPRDAGEREP</sequence>
<evidence type="ECO:0000259" key="5">
    <source>
        <dbReference type="PROSITE" id="PS50977"/>
    </source>
</evidence>
<dbReference type="GO" id="GO:0000976">
    <property type="term" value="F:transcription cis-regulatory region binding"/>
    <property type="evidence" value="ECO:0007669"/>
    <property type="project" value="TreeGrafter"/>
</dbReference>
<protein>
    <submittedName>
        <fullName evidence="6">Transcriptional regulator, TetR family</fullName>
    </submittedName>
</protein>
<feature type="domain" description="HTH tetR-type" evidence="5">
    <location>
        <begin position="18"/>
        <end position="78"/>
    </location>
</feature>
<dbReference type="InterPro" id="IPR050109">
    <property type="entry name" value="HTH-type_TetR-like_transc_reg"/>
</dbReference>
<dbReference type="Proteomes" id="UP000192656">
    <property type="component" value="Unassembled WGS sequence"/>
</dbReference>
<keyword evidence="7" id="KW-1185">Reference proteome</keyword>
<evidence type="ECO:0000313" key="7">
    <source>
        <dbReference type="Proteomes" id="UP000192656"/>
    </source>
</evidence>
<dbReference type="OrthoDB" id="9789566at2"/>
<dbReference type="PROSITE" id="PS50977">
    <property type="entry name" value="HTH_TETR_2"/>
    <property type="match status" value="1"/>
</dbReference>
<evidence type="ECO:0000256" key="1">
    <source>
        <dbReference type="ARBA" id="ARBA00023015"/>
    </source>
</evidence>
<reference evidence="6 7" key="1">
    <citation type="submission" date="2017-04" db="EMBL/GenBank/DDBJ databases">
        <authorList>
            <person name="Afonso C.L."/>
            <person name="Miller P.J."/>
            <person name="Scott M.A."/>
            <person name="Spackman E."/>
            <person name="Goraichik I."/>
            <person name="Dimitrov K.M."/>
            <person name="Suarez D.L."/>
            <person name="Swayne D.E."/>
        </authorList>
    </citation>
    <scope>NUCLEOTIDE SEQUENCE [LARGE SCALE GENOMIC DNA]</scope>
    <source>
        <strain evidence="6 7">CGMCC 1.10972</strain>
    </source>
</reference>
<name>A0A1W2EM58_9HYPH</name>
<gene>
    <name evidence="6" type="ORF">SAMN06297251_12825</name>
</gene>
<dbReference type="Pfam" id="PF00440">
    <property type="entry name" value="TetR_N"/>
    <property type="match status" value="1"/>
</dbReference>
<evidence type="ECO:0000313" key="6">
    <source>
        <dbReference type="EMBL" id="SMD10754.1"/>
    </source>
</evidence>
<feature type="DNA-binding region" description="H-T-H motif" evidence="4">
    <location>
        <begin position="41"/>
        <end position="60"/>
    </location>
</feature>
<keyword evidence="3" id="KW-0804">Transcription</keyword>
<dbReference type="AlphaFoldDB" id="A0A1W2EM58"/>
<evidence type="ECO:0000256" key="2">
    <source>
        <dbReference type="ARBA" id="ARBA00023125"/>
    </source>
</evidence>
<dbReference type="Gene3D" id="1.10.357.10">
    <property type="entry name" value="Tetracycline Repressor, domain 2"/>
    <property type="match status" value="1"/>
</dbReference>
<dbReference type="PANTHER" id="PTHR30055">
    <property type="entry name" value="HTH-TYPE TRANSCRIPTIONAL REGULATOR RUTR"/>
    <property type="match status" value="1"/>
</dbReference>
<dbReference type="SUPFAM" id="SSF48498">
    <property type="entry name" value="Tetracyclin repressor-like, C-terminal domain"/>
    <property type="match status" value="1"/>
</dbReference>
<dbReference type="SUPFAM" id="SSF46689">
    <property type="entry name" value="Homeodomain-like"/>
    <property type="match status" value="1"/>
</dbReference>
<dbReference type="InterPro" id="IPR001647">
    <property type="entry name" value="HTH_TetR"/>
</dbReference>
<evidence type="ECO:0000256" key="3">
    <source>
        <dbReference type="ARBA" id="ARBA00023163"/>
    </source>
</evidence>
<dbReference type="GO" id="GO:0003700">
    <property type="term" value="F:DNA-binding transcription factor activity"/>
    <property type="evidence" value="ECO:0007669"/>
    <property type="project" value="TreeGrafter"/>
</dbReference>